<proteinExistence type="predicted"/>
<keyword evidence="1" id="KW-0472">Membrane</keyword>
<dbReference type="InterPro" id="IPR052022">
    <property type="entry name" value="26kDa_periplasmic_antigen"/>
</dbReference>
<dbReference type="InterPro" id="IPR016907">
    <property type="entry name" value="UCP029033"/>
</dbReference>
<name>A0A841L609_9SPHN</name>
<sequence>MTENRSLPLVIAAAIIAAGLIIGLVGGGLLLGDGLTRAKLADRAVTVRGLAEQDVTADLATWTIGTTALGTDLAGLQAKVDADGERVTAFLRNAGFTAEEIESGEISVNQYFNNNINNVTIRRKFKLRTTKIQQARAAYAEQATLLRQGVVFDSEGVGMVYSFTRLNDVKPQMIAAATKNAREGAEQFAKDSGAEVGGIKSASQGYFSIIPRDGDSSGSSAGSSPFQKVRVVTTIDFYLE</sequence>
<dbReference type="EMBL" id="JACIIV010000007">
    <property type="protein sequence ID" value="MBB6226951.1"/>
    <property type="molecule type" value="Genomic_DNA"/>
</dbReference>
<evidence type="ECO:0000313" key="2">
    <source>
        <dbReference type="EMBL" id="MBB6226951.1"/>
    </source>
</evidence>
<feature type="transmembrane region" description="Helical" evidence="1">
    <location>
        <begin position="6"/>
        <end position="31"/>
    </location>
</feature>
<dbReference type="InterPro" id="IPR007497">
    <property type="entry name" value="SIMPL/DUF541"/>
</dbReference>
<dbReference type="Pfam" id="PF04402">
    <property type="entry name" value="SIMPL"/>
    <property type="match status" value="1"/>
</dbReference>
<organism evidence="2 3">
    <name type="scientific">Polymorphobacter multimanifer</name>
    <dbReference type="NCBI Taxonomy" id="1070431"/>
    <lineage>
        <taxon>Bacteria</taxon>
        <taxon>Pseudomonadati</taxon>
        <taxon>Pseudomonadota</taxon>
        <taxon>Alphaproteobacteria</taxon>
        <taxon>Sphingomonadales</taxon>
        <taxon>Sphingosinicellaceae</taxon>
        <taxon>Polymorphobacter</taxon>
    </lineage>
</organism>
<accession>A0A841L609</accession>
<evidence type="ECO:0000256" key="1">
    <source>
        <dbReference type="SAM" id="Phobius"/>
    </source>
</evidence>
<dbReference type="Proteomes" id="UP000538147">
    <property type="component" value="Unassembled WGS sequence"/>
</dbReference>
<reference evidence="2 3" key="1">
    <citation type="submission" date="2020-08" db="EMBL/GenBank/DDBJ databases">
        <title>Genomic Encyclopedia of Type Strains, Phase IV (KMG-IV): sequencing the most valuable type-strain genomes for metagenomic binning, comparative biology and taxonomic classification.</title>
        <authorList>
            <person name="Goeker M."/>
        </authorList>
    </citation>
    <scope>NUCLEOTIDE SEQUENCE [LARGE SCALE GENOMIC DNA]</scope>
    <source>
        <strain evidence="2 3">DSM 102189</strain>
    </source>
</reference>
<dbReference type="PANTHER" id="PTHR34387:SF2">
    <property type="entry name" value="SLR1258 PROTEIN"/>
    <property type="match status" value="1"/>
</dbReference>
<dbReference type="RefSeq" id="WP_184196623.1">
    <property type="nucleotide sequence ID" value="NZ_BMOX01000047.1"/>
</dbReference>
<keyword evidence="1" id="KW-1133">Transmembrane helix</keyword>
<dbReference type="Gene3D" id="3.30.70.2970">
    <property type="entry name" value="Protein of unknown function (DUF541), domain 2"/>
    <property type="match status" value="1"/>
</dbReference>
<dbReference type="PANTHER" id="PTHR34387">
    <property type="entry name" value="SLR1258 PROTEIN"/>
    <property type="match status" value="1"/>
</dbReference>
<dbReference type="AlphaFoldDB" id="A0A841L609"/>
<evidence type="ECO:0000313" key="3">
    <source>
        <dbReference type="Proteomes" id="UP000538147"/>
    </source>
</evidence>
<gene>
    <name evidence="2" type="ORF">FHS79_001113</name>
</gene>
<dbReference type="GO" id="GO:0006974">
    <property type="term" value="P:DNA damage response"/>
    <property type="evidence" value="ECO:0007669"/>
    <property type="project" value="TreeGrafter"/>
</dbReference>
<keyword evidence="3" id="KW-1185">Reference proteome</keyword>
<dbReference type="PIRSF" id="PIRSF029033">
    <property type="entry name" value="UCP029033"/>
    <property type="match status" value="1"/>
</dbReference>
<dbReference type="Gene3D" id="3.30.110.170">
    <property type="entry name" value="Protein of unknown function (DUF541), domain 1"/>
    <property type="match status" value="1"/>
</dbReference>
<protein>
    <recommendedName>
        <fullName evidence="4">SIMPL domain-containing protein</fullName>
    </recommendedName>
</protein>
<keyword evidence="1" id="KW-0812">Transmembrane</keyword>
<comment type="caution">
    <text evidence="2">The sequence shown here is derived from an EMBL/GenBank/DDBJ whole genome shotgun (WGS) entry which is preliminary data.</text>
</comment>
<evidence type="ECO:0008006" key="4">
    <source>
        <dbReference type="Google" id="ProtNLM"/>
    </source>
</evidence>